<dbReference type="Pfam" id="PF04326">
    <property type="entry name" value="SLFN_AlbA_2"/>
    <property type="match status" value="1"/>
</dbReference>
<dbReference type="AlphaFoldDB" id="A0A9X7C133"/>
<dbReference type="PANTHER" id="PTHR30595:SF6">
    <property type="entry name" value="SCHLAFEN ALBA-2 DOMAIN-CONTAINING PROTEIN"/>
    <property type="match status" value="1"/>
</dbReference>
<organism evidence="2 3">
    <name type="scientific">Bacillus thuringiensis</name>
    <dbReference type="NCBI Taxonomy" id="1428"/>
    <lineage>
        <taxon>Bacteria</taxon>
        <taxon>Bacillati</taxon>
        <taxon>Bacillota</taxon>
        <taxon>Bacilli</taxon>
        <taxon>Bacillales</taxon>
        <taxon>Bacillaceae</taxon>
        <taxon>Bacillus</taxon>
        <taxon>Bacillus cereus group</taxon>
    </lineage>
</organism>
<dbReference type="Gene3D" id="3.30.950.30">
    <property type="entry name" value="Schlafen, AAA domain"/>
    <property type="match status" value="1"/>
</dbReference>
<dbReference type="PANTHER" id="PTHR30595">
    <property type="entry name" value="GLPR-RELATED TRANSCRIPTIONAL REPRESSOR"/>
    <property type="match status" value="1"/>
</dbReference>
<comment type="caution">
    <text evidence="2">The sequence shown here is derived from an EMBL/GenBank/DDBJ whole genome shotgun (WGS) entry which is preliminary data.</text>
</comment>
<evidence type="ECO:0000313" key="3">
    <source>
        <dbReference type="Proteomes" id="UP000222944"/>
    </source>
</evidence>
<name>A0A9X7C133_BACTU</name>
<accession>A0A9X7C133</accession>
<dbReference type="EMBL" id="NUFN01000012">
    <property type="protein sequence ID" value="PGH84777.1"/>
    <property type="molecule type" value="Genomic_DNA"/>
</dbReference>
<proteinExistence type="predicted"/>
<protein>
    <recommendedName>
        <fullName evidence="1">Schlafen AlbA-2 domain-containing protein</fullName>
    </recommendedName>
</protein>
<gene>
    <name evidence="2" type="ORF">CN899_10380</name>
</gene>
<dbReference type="Proteomes" id="UP000222944">
    <property type="component" value="Unassembled WGS sequence"/>
</dbReference>
<evidence type="ECO:0000259" key="1">
    <source>
        <dbReference type="Pfam" id="PF04326"/>
    </source>
</evidence>
<reference evidence="2 3" key="1">
    <citation type="submission" date="2017-09" db="EMBL/GenBank/DDBJ databases">
        <title>Large-scale bioinformatics analysis of Bacillus genomes uncovers conserved roles of natural products in bacterial physiology.</title>
        <authorList>
            <consortium name="Agbiome Team Llc"/>
            <person name="Bleich R.M."/>
            <person name="Grubbs K.J."/>
            <person name="Santa Maria K.C."/>
            <person name="Allen S.E."/>
            <person name="Farag S."/>
            <person name="Shank E.A."/>
            <person name="Bowers A."/>
        </authorList>
    </citation>
    <scope>NUCLEOTIDE SEQUENCE [LARGE SCALE GENOMIC DNA]</scope>
    <source>
        <strain evidence="2 3">AFS058004</strain>
    </source>
</reference>
<dbReference type="RefSeq" id="WP_098866638.1">
    <property type="nucleotide sequence ID" value="NZ_NUFN01000012.1"/>
</dbReference>
<feature type="domain" description="Schlafen AlbA-2" evidence="1">
    <location>
        <begin position="24"/>
        <end position="147"/>
    </location>
</feature>
<evidence type="ECO:0000313" key="2">
    <source>
        <dbReference type="EMBL" id="PGH84777.1"/>
    </source>
</evidence>
<sequence>MIYKPFAEITLEDITKLKEDGVEEGKRIDYKQQLKFENRDVKREFAKDVTSFANTEGGDLIIGVSEEKGAINEILGIEVLDKDALRLSIESFLRTSIEPQLSNIGINFYPIGERFILHIHVPKSYNGPHIANKAKFVARNSAGNYELDYTEIKQRFTASKGVESEMESYHFERLMKIKRDDGYWETEDGAAIVMHIMPIQSFVDSFFVTNLSHGKFELKPLFSSYHDQKINFNGVAGVSRKSYHHINRQGITEIVDKSYLNRHLRNDTDAEPIAGSLIISKAEEALRNALRNVELLGFNGPYYVFTALIDVKGRIFGMDMYDVHGEFYRENDMIFPKIIVSNPQDISEYKNTLKILFDNASGSF</sequence>
<dbReference type="InterPro" id="IPR038461">
    <property type="entry name" value="Schlafen_AlbA_2_dom_sf"/>
</dbReference>
<dbReference type="InterPro" id="IPR007421">
    <property type="entry name" value="Schlafen_AlbA_2_dom"/>
</dbReference>